<comment type="caution">
    <text evidence="2">The sequence shown here is derived from an EMBL/GenBank/DDBJ whole genome shotgun (WGS) entry which is preliminary data.</text>
</comment>
<dbReference type="AlphaFoldDB" id="A0A0C2FKB1"/>
<accession>A0A0C2FKB1</accession>
<feature type="region of interest" description="Disordered" evidence="1">
    <location>
        <begin position="181"/>
        <end position="206"/>
    </location>
</feature>
<dbReference type="VEuPathDB" id="FungiDB:SPBR_01577"/>
<feature type="compositionally biased region" description="Acidic residues" evidence="1">
    <location>
        <begin position="393"/>
        <end position="414"/>
    </location>
</feature>
<evidence type="ECO:0000313" key="3">
    <source>
        <dbReference type="Proteomes" id="UP000031575"/>
    </source>
</evidence>
<dbReference type="OrthoDB" id="21557at2759"/>
<feature type="compositionally biased region" description="Polar residues" evidence="1">
    <location>
        <begin position="256"/>
        <end position="276"/>
    </location>
</feature>
<organism evidence="2 3">
    <name type="scientific">Sporothrix brasiliensis 5110</name>
    <dbReference type="NCBI Taxonomy" id="1398154"/>
    <lineage>
        <taxon>Eukaryota</taxon>
        <taxon>Fungi</taxon>
        <taxon>Dikarya</taxon>
        <taxon>Ascomycota</taxon>
        <taxon>Pezizomycotina</taxon>
        <taxon>Sordariomycetes</taxon>
        <taxon>Sordariomycetidae</taxon>
        <taxon>Ophiostomatales</taxon>
        <taxon>Ophiostomataceae</taxon>
        <taxon>Sporothrix</taxon>
    </lineage>
</organism>
<name>A0A0C2FKB1_9PEZI</name>
<proteinExistence type="predicted"/>
<feature type="compositionally biased region" description="Low complexity" evidence="1">
    <location>
        <begin position="484"/>
        <end position="497"/>
    </location>
</feature>
<feature type="compositionally biased region" description="Polar residues" evidence="1">
    <location>
        <begin position="552"/>
        <end position="563"/>
    </location>
</feature>
<reference evidence="2 3" key="1">
    <citation type="journal article" date="2014" name="BMC Genomics">
        <title>Comparative genomics of the major fungal agents of human and animal Sporotrichosis: Sporothrix schenckii and Sporothrix brasiliensis.</title>
        <authorList>
            <person name="Teixeira M.M."/>
            <person name="de Almeida L.G."/>
            <person name="Kubitschek-Barreira P."/>
            <person name="Alves F.L."/>
            <person name="Kioshima E.S."/>
            <person name="Abadio A.K."/>
            <person name="Fernandes L."/>
            <person name="Derengowski L.S."/>
            <person name="Ferreira K.S."/>
            <person name="Souza R.C."/>
            <person name="Ruiz J.C."/>
            <person name="de Andrade N.C."/>
            <person name="Paes H.C."/>
            <person name="Nicola A.M."/>
            <person name="Albuquerque P."/>
            <person name="Gerber A.L."/>
            <person name="Martins V.P."/>
            <person name="Peconick L.D."/>
            <person name="Neto A.V."/>
            <person name="Chaucanez C.B."/>
            <person name="Silva P.A."/>
            <person name="Cunha O.L."/>
            <person name="de Oliveira F.F."/>
            <person name="dos Santos T.C."/>
            <person name="Barros A.L."/>
            <person name="Soares M.A."/>
            <person name="de Oliveira L.M."/>
            <person name="Marini M.M."/>
            <person name="Villalobos-Duno H."/>
            <person name="Cunha M.M."/>
            <person name="de Hoog S."/>
            <person name="da Silveira J.F."/>
            <person name="Henrissat B."/>
            <person name="Nino-Vega G.A."/>
            <person name="Cisalpino P.S."/>
            <person name="Mora-Montes H.M."/>
            <person name="Almeida S.R."/>
            <person name="Stajich J.E."/>
            <person name="Lopes-Bezerra L.M."/>
            <person name="Vasconcelos A.T."/>
            <person name="Felipe M.S."/>
        </authorList>
    </citation>
    <scope>NUCLEOTIDE SEQUENCE [LARGE SCALE GENOMIC DNA]</scope>
    <source>
        <strain evidence="2 3">5110</strain>
    </source>
</reference>
<dbReference type="Proteomes" id="UP000031575">
    <property type="component" value="Unassembled WGS sequence"/>
</dbReference>
<dbReference type="RefSeq" id="XP_040619513.1">
    <property type="nucleotide sequence ID" value="XM_040759887.1"/>
</dbReference>
<feature type="compositionally biased region" description="Low complexity" evidence="1">
    <location>
        <begin position="317"/>
        <end position="343"/>
    </location>
</feature>
<evidence type="ECO:0000313" key="2">
    <source>
        <dbReference type="EMBL" id="KIH91503.1"/>
    </source>
</evidence>
<sequence length="563" mass="57926">MSGNDTGRAGVVTAPTDGNGMDKLASAILDDLLYNVIHDLIMKTHRDEKQARAATAAIRVETLAAEAAQDLAGATGESKSEGHHETDAALYESGQVTLKANPLKTTTDILCPRCHLPRLLYPTDGRGAHKPDPNVTYCKKHPYIDKPGCDIYGQMWVAPGPGRGKKKKDFDKKVSAAIHAATTGFDGEDGKPGSANGTGEQRPPNVLSFPSATCSKCKRCILVSRLNNHMGSCIGNSGRNASRAAAAKISNGGNGATDNTPPSSQKGTPMPSSQGSPRKRDADDFDDDNGGGNYDESDMAGGSGSQSTAKPKKKFKSSASVSAAASQAGGSGSATPSVSSSQGLSAALNKKLTLKMKNAPGSPAPAGSAAGPVKKQKAKPSSALSFERKMDDNYDDDDDDEDDGDDGDDGDNGDNGDHDRDYVDDDDFSRGRLGGDDDDDDDDDVRRSFKPNGHGGRNNGATMGAFSLGANGKLKKKKKLVDGPPSASSTPTSSPPKKTTKVPVPPIPGNKKVKLVGGGSLGSGINSKATPLSPPASKNGSGGGVRDLDAGSESSGTMSSPRG</sequence>
<protein>
    <submittedName>
        <fullName evidence="2">Transcriptional activator</fullName>
    </submittedName>
</protein>
<feature type="region of interest" description="Disordered" evidence="1">
    <location>
        <begin position="245"/>
        <end position="563"/>
    </location>
</feature>
<keyword evidence="3" id="KW-1185">Reference proteome</keyword>
<evidence type="ECO:0000256" key="1">
    <source>
        <dbReference type="SAM" id="MobiDB-lite"/>
    </source>
</evidence>
<gene>
    <name evidence="2" type="ORF">SPBR_01577</name>
</gene>
<dbReference type="HOGENOM" id="CLU_035351_0_0_1"/>
<feature type="compositionally biased region" description="Low complexity" evidence="1">
    <location>
        <begin position="359"/>
        <end position="372"/>
    </location>
</feature>
<dbReference type="EMBL" id="AWTV01000007">
    <property type="protein sequence ID" value="KIH91503.1"/>
    <property type="molecule type" value="Genomic_DNA"/>
</dbReference>
<dbReference type="GeneID" id="63674808"/>